<keyword evidence="3" id="KW-1185">Reference proteome</keyword>
<evidence type="ECO:0000313" key="2">
    <source>
        <dbReference type="EMBL" id="KAK9422597.1"/>
    </source>
</evidence>
<evidence type="ECO:0000313" key="3">
    <source>
        <dbReference type="Proteomes" id="UP001408356"/>
    </source>
</evidence>
<comment type="caution">
    <text evidence="2">The sequence shown here is derived from an EMBL/GenBank/DDBJ whole genome shotgun (WGS) entry which is preliminary data.</text>
</comment>
<name>A0ABR2V6R3_9PEZI</name>
<dbReference type="Proteomes" id="UP001408356">
    <property type="component" value="Unassembled WGS sequence"/>
</dbReference>
<sequence>MKFAGLLSVAAVASAAAIKRDNTVFAVSDFSAGCIAHSTQCLYSFSVLQTGTMETKGVNCSASESANTDGTLPDVPRWTGTCELSSRTFSIIRNADGLEFTVEQPVSPASNQTASYLIPNSDLVMATEPNAEVQSYNGPTSLNLSA</sequence>
<protein>
    <submittedName>
        <fullName evidence="2">Hypersensitive response-inducing protein</fullName>
    </submittedName>
</protein>
<gene>
    <name evidence="2" type="ORF">SUNI508_00460</name>
</gene>
<proteinExistence type="predicted"/>
<reference evidence="2 3" key="1">
    <citation type="journal article" date="2024" name="J. Plant Pathol.">
        <title>Sequence and assembly of the genome of Seiridium unicorne, isolate CBS 538.82, causal agent of cypress canker disease.</title>
        <authorList>
            <person name="Scali E."/>
            <person name="Rocca G.D."/>
            <person name="Danti R."/>
            <person name="Garbelotto M."/>
            <person name="Barberini S."/>
            <person name="Baroncelli R."/>
            <person name="Emiliani G."/>
        </authorList>
    </citation>
    <scope>NUCLEOTIDE SEQUENCE [LARGE SCALE GENOMIC DNA]</scope>
    <source>
        <strain evidence="2 3">BM-138-508</strain>
    </source>
</reference>
<accession>A0ABR2V6R3</accession>
<feature type="chain" id="PRO_5046932412" evidence="1">
    <location>
        <begin position="16"/>
        <end position="146"/>
    </location>
</feature>
<keyword evidence="1" id="KW-0732">Signal</keyword>
<organism evidence="2 3">
    <name type="scientific">Seiridium unicorne</name>
    <dbReference type="NCBI Taxonomy" id="138068"/>
    <lineage>
        <taxon>Eukaryota</taxon>
        <taxon>Fungi</taxon>
        <taxon>Dikarya</taxon>
        <taxon>Ascomycota</taxon>
        <taxon>Pezizomycotina</taxon>
        <taxon>Sordariomycetes</taxon>
        <taxon>Xylariomycetidae</taxon>
        <taxon>Amphisphaeriales</taxon>
        <taxon>Sporocadaceae</taxon>
        <taxon>Seiridium</taxon>
    </lineage>
</organism>
<evidence type="ECO:0000256" key="1">
    <source>
        <dbReference type="SAM" id="SignalP"/>
    </source>
</evidence>
<dbReference type="EMBL" id="JARVKF010000112">
    <property type="protein sequence ID" value="KAK9422597.1"/>
    <property type="molecule type" value="Genomic_DNA"/>
</dbReference>
<feature type="signal peptide" evidence="1">
    <location>
        <begin position="1"/>
        <end position="15"/>
    </location>
</feature>